<evidence type="ECO:0000313" key="15">
    <source>
        <dbReference type="Proteomes" id="UP000199477"/>
    </source>
</evidence>
<evidence type="ECO:0000256" key="11">
    <source>
        <dbReference type="SAM" id="SignalP"/>
    </source>
</evidence>
<keyword evidence="5 9" id="KW-0798">TonB box</keyword>
<comment type="similarity">
    <text evidence="8 9">Belongs to the TonB-dependent receptor family.</text>
</comment>
<dbReference type="PANTHER" id="PTHR47234">
    <property type="match status" value="1"/>
</dbReference>
<keyword evidence="2 8" id="KW-0813">Transport</keyword>
<evidence type="ECO:0000256" key="2">
    <source>
        <dbReference type="ARBA" id="ARBA00022448"/>
    </source>
</evidence>
<keyword evidence="3 8" id="KW-1134">Transmembrane beta strand</keyword>
<organism evidence="14 15">
    <name type="scientific">Dyella marensis</name>
    <dbReference type="NCBI Taxonomy" id="500610"/>
    <lineage>
        <taxon>Bacteria</taxon>
        <taxon>Pseudomonadati</taxon>
        <taxon>Pseudomonadota</taxon>
        <taxon>Gammaproteobacteria</taxon>
        <taxon>Lysobacterales</taxon>
        <taxon>Rhodanobacteraceae</taxon>
        <taxon>Dyella</taxon>
    </lineage>
</organism>
<keyword evidence="4 8" id="KW-0812">Transmembrane</keyword>
<feature type="compositionally biased region" description="Basic and acidic residues" evidence="10">
    <location>
        <begin position="241"/>
        <end position="253"/>
    </location>
</feature>
<dbReference type="Gene3D" id="2.170.130.10">
    <property type="entry name" value="TonB-dependent receptor, plug domain"/>
    <property type="match status" value="1"/>
</dbReference>
<name>A0A1I2JHW7_9GAMM</name>
<dbReference type="InterPro" id="IPR039426">
    <property type="entry name" value="TonB-dep_rcpt-like"/>
</dbReference>
<dbReference type="Gene3D" id="2.40.170.20">
    <property type="entry name" value="TonB-dependent receptor, beta-barrel domain"/>
    <property type="match status" value="1"/>
</dbReference>
<feature type="region of interest" description="Disordered" evidence="10">
    <location>
        <begin position="233"/>
        <end position="253"/>
    </location>
</feature>
<dbReference type="AlphaFoldDB" id="A0A1I2JHW7"/>
<keyword evidence="15" id="KW-1185">Reference proteome</keyword>
<evidence type="ECO:0000256" key="6">
    <source>
        <dbReference type="ARBA" id="ARBA00023136"/>
    </source>
</evidence>
<feature type="signal peptide" evidence="11">
    <location>
        <begin position="1"/>
        <end position="26"/>
    </location>
</feature>
<dbReference type="InterPro" id="IPR000531">
    <property type="entry name" value="Beta-barrel_TonB"/>
</dbReference>
<keyword evidence="6 8" id="KW-0472">Membrane</keyword>
<evidence type="ECO:0000256" key="4">
    <source>
        <dbReference type="ARBA" id="ARBA00022692"/>
    </source>
</evidence>
<gene>
    <name evidence="14" type="ORF">SAMN02799615_04028</name>
</gene>
<evidence type="ECO:0000256" key="3">
    <source>
        <dbReference type="ARBA" id="ARBA00022452"/>
    </source>
</evidence>
<dbReference type="SUPFAM" id="SSF56935">
    <property type="entry name" value="Porins"/>
    <property type="match status" value="1"/>
</dbReference>
<dbReference type="PANTHER" id="PTHR47234:SF3">
    <property type="entry name" value="SECRETIN_TONB SHORT N-TERMINAL DOMAIN-CONTAINING PROTEIN"/>
    <property type="match status" value="1"/>
</dbReference>
<feature type="region of interest" description="Disordered" evidence="10">
    <location>
        <begin position="433"/>
        <end position="453"/>
    </location>
</feature>
<evidence type="ECO:0000256" key="9">
    <source>
        <dbReference type="RuleBase" id="RU003357"/>
    </source>
</evidence>
<accession>A0A1I2JHW7</accession>
<feature type="chain" id="PRO_5011589315" evidence="11">
    <location>
        <begin position="27"/>
        <end position="802"/>
    </location>
</feature>
<dbReference type="InterPro" id="IPR036942">
    <property type="entry name" value="Beta-barrel_TonB_sf"/>
</dbReference>
<evidence type="ECO:0000259" key="13">
    <source>
        <dbReference type="Pfam" id="PF07715"/>
    </source>
</evidence>
<evidence type="ECO:0000256" key="5">
    <source>
        <dbReference type="ARBA" id="ARBA00023077"/>
    </source>
</evidence>
<evidence type="ECO:0000256" key="7">
    <source>
        <dbReference type="ARBA" id="ARBA00023237"/>
    </source>
</evidence>
<dbReference type="Proteomes" id="UP000199477">
    <property type="component" value="Unassembled WGS sequence"/>
</dbReference>
<protein>
    <submittedName>
        <fullName evidence="14">Iron complex outermembrane recepter protein</fullName>
    </submittedName>
</protein>
<evidence type="ECO:0000256" key="1">
    <source>
        <dbReference type="ARBA" id="ARBA00004571"/>
    </source>
</evidence>
<sequence>MHYSRKTLLCTAVAMAMMGFAATAAAQDAKSADANAPAADQKKATNLEGVTVLGSRRVGGSETETPVPVDVIPMQKLAEQSPQFDLAQNLQYTVPSFTSVRQTGSDNADLVDSAALRGLGSDQTLVLENGKRRHSVALVNLFGARNRGNTGTDLNAIPALAIERVEVLRDGAAAQYGSDAIAGVMNIVLKKSPGCESVAGFGEYTRGDGKNYLTSAYCGFRFDNGGSVGVTGEWQKRGRSNRSDPGDPRTIGDTKVDNETLYVNGEVPVAESAHLYFTGGIQNRSASSAAFARGGLGSDDIPSRNSAAMYPDGFVPYINGSIKDRYAILGVWDNFGDWRADLSQTYGYNSLQDIISNTLNASIANADLLAGGAGLSPDRFHAGGFSFEQETTNLDLSRYYGDILHGLNVAFGAEYRRENYRITPGEPGSYIDADGPGGGNAGSQGFPGFQPGDATNQSRHSYAAYADVETDWTERFLTDAAVRYEHYSDFGSTTTGKLAGAYHATDKLLLRGSVSTGFRAPSLQQRWFSSTFTDFVSGQPVDVVLAPNGGAIANAAGIPPLKEEKSKSYTLGATWSPGNDLQFTLDGYRIDIDDRIVLSGRFDTTDPNIGATLQQLGVGEAQFFVNSVDTSTKGLDFTASHRMELGGGTLRTNFGFNRSFTRVKKIHAPPALEGREDVLLSERERLFLEDGAPSSKAILGFDYARGAWEASWKFIYFGPMTLGTFSGPPVPNQHYADKTSADVALTYHFNDQIKLTVGGSNIFDKFPTRQDPNETDNGFKYEAVQFGLNGASWFARVAIDFK</sequence>
<keyword evidence="7 8" id="KW-0998">Cell outer membrane</keyword>
<evidence type="ECO:0000313" key="14">
    <source>
        <dbReference type="EMBL" id="SFF53443.1"/>
    </source>
</evidence>
<dbReference type="CDD" id="cd01347">
    <property type="entry name" value="ligand_gated_channel"/>
    <property type="match status" value="1"/>
</dbReference>
<dbReference type="EMBL" id="FONH01000025">
    <property type="protein sequence ID" value="SFF53443.1"/>
    <property type="molecule type" value="Genomic_DNA"/>
</dbReference>
<proteinExistence type="inferred from homology"/>
<evidence type="ECO:0000256" key="10">
    <source>
        <dbReference type="SAM" id="MobiDB-lite"/>
    </source>
</evidence>
<evidence type="ECO:0000256" key="8">
    <source>
        <dbReference type="PROSITE-ProRule" id="PRU01360"/>
    </source>
</evidence>
<dbReference type="Pfam" id="PF00593">
    <property type="entry name" value="TonB_dep_Rec_b-barrel"/>
    <property type="match status" value="1"/>
</dbReference>
<dbReference type="RefSeq" id="WP_026636869.1">
    <property type="nucleotide sequence ID" value="NZ_FONH01000025.1"/>
</dbReference>
<reference evidence="15" key="1">
    <citation type="submission" date="2016-10" db="EMBL/GenBank/DDBJ databases">
        <authorList>
            <person name="Varghese N."/>
            <person name="Submissions S."/>
        </authorList>
    </citation>
    <scope>NUCLEOTIDE SEQUENCE [LARGE SCALE GENOMIC DNA]</scope>
    <source>
        <strain evidence="15">UNC178MFTsu3.1</strain>
    </source>
</reference>
<dbReference type="Pfam" id="PF07715">
    <property type="entry name" value="Plug"/>
    <property type="match status" value="1"/>
</dbReference>
<keyword evidence="11" id="KW-0732">Signal</keyword>
<dbReference type="STRING" id="500610.SAMN02799615_04028"/>
<dbReference type="GO" id="GO:0009279">
    <property type="term" value="C:cell outer membrane"/>
    <property type="evidence" value="ECO:0007669"/>
    <property type="project" value="UniProtKB-SubCell"/>
</dbReference>
<dbReference type="InterPro" id="IPR012910">
    <property type="entry name" value="Plug_dom"/>
</dbReference>
<dbReference type="InterPro" id="IPR037066">
    <property type="entry name" value="Plug_dom_sf"/>
</dbReference>
<comment type="subcellular location">
    <subcellularLocation>
        <location evidence="1 8">Cell outer membrane</location>
        <topology evidence="1 8">Multi-pass membrane protein</topology>
    </subcellularLocation>
</comment>
<evidence type="ECO:0000259" key="12">
    <source>
        <dbReference type="Pfam" id="PF00593"/>
    </source>
</evidence>
<feature type="domain" description="TonB-dependent receptor plug" evidence="13">
    <location>
        <begin position="63"/>
        <end position="184"/>
    </location>
</feature>
<dbReference type="PROSITE" id="PS52016">
    <property type="entry name" value="TONB_DEPENDENT_REC_3"/>
    <property type="match status" value="1"/>
</dbReference>
<feature type="domain" description="TonB-dependent receptor-like beta-barrel" evidence="12">
    <location>
        <begin position="328"/>
        <end position="762"/>
    </location>
</feature>